<dbReference type="PANTHER" id="PTHR41786">
    <property type="entry name" value="MOTILITY ACCESSORY FACTOR MAF"/>
    <property type="match status" value="1"/>
</dbReference>
<name>A0A1X7GC39_9BACL</name>
<dbReference type="InterPro" id="IPR002826">
    <property type="entry name" value="MptE-like"/>
</dbReference>
<evidence type="ECO:0000313" key="3">
    <source>
        <dbReference type="Proteomes" id="UP000192940"/>
    </source>
</evidence>
<dbReference type="PANTHER" id="PTHR41786:SF1">
    <property type="entry name" value="6-HYDROXYMETHYLPTERIN DIPHOSPHOKINASE MPTE-LIKE DOMAIN-CONTAINING PROTEIN"/>
    <property type="match status" value="1"/>
</dbReference>
<dbReference type="STRING" id="1313296.SAMN05661091_0352"/>
<evidence type="ECO:0000313" key="2">
    <source>
        <dbReference type="EMBL" id="SMF67495.1"/>
    </source>
</evidence>
<organism evidence="2 3">
    <name type="scientific">Paenibacillus uliginis N3/975</name>
    <dbReference type="NCBI Taxonomy" id="1313296"/>
    <lineage>
        <taxon>Bacteria</taxon>
        <taxon>Bacillati</taxon>
        <taxon>Bacillota</taxon>
        <taxon>Bacilli</taxon>
        <taxon>Bacillales</taxon>
        <taxon>Paenibacillaceae</taxon>
        <taxon>Paenibacillus</taxon>
    </lineage>
</organism>
<dbReference type="Gene3D" id="3.90.1480.10">
    <property type="entry name" value="Alpha-2,3-sialyltransferase"/>
    <property type="match status" value="1"/>
</dbReference>
<gene>
    <name evidence="2" type="ORF">SAMN05661091_0352</name>
</gene>
<reference evidence="2 3" key="1">
    <citation type="submission" date="2017-04" db="EMBL/GenBank/DDBJ databases">
        <authorList>
            <person name="Afonso C.L."/>
            <person name="Miller P.J."/>
            <person name="Scott M.A."/>
            <person name="Spackman E."/>
            <person name="Goraichik I."/>
            <person name="Dimitrov K.M."/>
            <person name="Suarez D.L."/>
            <person name="Swayne D.E."/>
        </authorList>
    </citation>
    <scope>NUCLEOTIDE SEQUENCE [LARGE SCALE GENOMIC DNA]</scope>
    <source>
        <strain evidence="2 3">N3/975</strain>
    </source>
</reference>
<proteinExistence type="predicted"/>
<sequence>MSNLQVNYSSLKQRFPHVRTKMDIIQNSHPTESSLYVEMIDRDSAWLQAVESSLNDCKIVFVYGFGRGFSIADLLDRYPDCWFFVYEPDENLFLETLSEYDISFILEHPNFYWLSVGESQLNMLFHMVCSYMQDEMVFVALRHYLENDMDILRGIKQKFMEYRDTFYSNKHTEHRFREEWTRNYLYHVTDILNTPSIEQLFYSFEGSTAVIVSSGPSLQEDIEYLKKLHPHALIIAAGSSIQALIKHGIRPHLIVIMDGHPINKRIFSTPESLEAPLLFTSSSYYEISDLKHTQKIHSIMKSDAVSQYLLEYSREQLFISPSATVAGTAIQAAACLGAKRIVLAGQDLSFPDQKFYTDGIEHFSSDNTDEKVQTAHKKVLNVKGTYNPTDDSFLLMKDGIENLITGLPKVEFINTSRNGAAIEGAPFKPIDELYEQLQSERVESDAIGDWIENNHHIVDNSRMLYFKEKLELTLLDLLNVRSEIKLIKNHLNKLRELSRIKPIKAQRELELIEQMWGAIANRGWFAPIVESILPLQIAKFDQLLPIIITEQNLIRKTDLICENLGSLLTEINDRIPDLEDMFAESLLRFKD</sequence>
<dbReference type="Pfam" id="PF01973">
    <property type="entry name" value="MptE-like"/>
    <property type="match status" value="1"/>
</dbReference>
<dbReference type="EMBL" id="LT840184">
    <property type="protein sequence ID" value="SMF67495.1"/>
    <property type="molecule type" value="Genomic_DNA"/>
</dbReference>
<dbReference type="Proteomes" id="UP000192940">
    <property type="component" value="Chromosome I"/>
</dbReference>
<protein>
    <submittedName>
        <fullName evidence="2">Uncharacterized conserved protein</fullName>
    </submittedName>
</protein>
<keyword evidence="3" id="KW-1185">Reference proteome</keyword>
<evidence type="ECO:0000259" key="1">
    <source>
        <dbReference type="Pfam" id="PF01973"/>
    </source>
</evidence>
<dbReference type="AlphaFoldDB" id="A0A1X7GC39"/>
<dbReference type="RefSeq" id="WP_208917497.1">
    <property type="nucleotide sequence ID" value="NZ_LT840184.1"/>
</dbReference>
<feature type="domain" description="6-hydroxymethylpterin diphosphokinase MptE-like" evidence="1">
    <location>
        <begin position="183"/>
        <end position="352"/>
    </location>
</feature>
<accession>A0A1X7GC39</accession>